<dbReference type="AlphaFoldDB" id="A0A5J9SU60"/>
<feature type="non-terminal residue" evidence="2">
    <location>
        <position position="1"/>
    </location>
</feature>
<name>A0A5J9SU60_9POAL</name>
<proteinExistence type="predicted"/>
<reference evidence="2 3" key="1">
    <citation type="journal article" date="2019" name="Sci. Rep.">
        <title>A high-quality genome of Eragrostis curvula grass provides insights into Poaceae evolution and supports new strategies to enhance forage quality.</title>
        <authorList>
            <person name="Carballo J."/>
            <person name="Santos B.A.C.M."/>
            <person name="Zappacosta D."/>
            <person name="Garbus I."/>
            <person name="Selva J.P."/>
            <person name="Gallo C.A."/>
            <person name="Diaz A."/>
            <person name="Albertini E."/>
            <person name="Caccamo M."/>
            <person name="Echenique V."/>
        </authorList>
    </citation>
    <scope>NUCLEOTIDE SEQUENCE [LARGE SCALE GENOMIC DNA]</scope>
    <source>
        <strain evidence="3">cv. Victoria</strain>
        <tissue evidence="2">Leaf</tissue>
    </source>
</reference>
<organism evidence="2 3">
    <name type="scientific">Eragrostis curvula</name>
    <name type="common">weeping love grass</name>
    <dbReference type="NCBI Taxonomy" id="38414"/>
    <lineage>
        <taxon>Eukaryota</taxon>
        <taxon>Viridiplantae</taxon>
        <taxon>Streptophyta</taxon>
        <taxon>Embryophyta</taxon>
        <taxon>Tracheophyta</taxon>
        <taxon>Spermatophyta</taxon>
        <taxon>Magnoliopsida</taxon>
        <taxon>Liliopsida</taxon>
        <taxon>Poales</taxon>
        <taxon>Poaceae</taxon>
        <taxon>PACMAD clade</taxon>
        <taxon>Chloridoideae</taxon>
        <taxon>Eragrostideae</taxon>
        <taxon>Eragrostidinae</taxon>
        <taxon>Eragrostis</taxon>
    </lineage>
</organism>
<accession>A0A5J9SU60</accession>
<feature type="compositionally biased region" description="Gly residues" evidence="1">
    <location>
        <begin position="30"/>
        <end position="44"/>
    </location>
</feature>
<evidence type="ECO:0000313" key="2">
    <source>
        <dbReference type="EMBL" id="TVU02575.1"/>
    </source>
</evidence>
<evidence type="ECO:0000256" key="1">
    <source>
        <dbReference type="SAM" id="MobiDB-lite"/>
    </source>
</evidence>
<protein>
    <submittedName>
        <fullName evidence="2">Uncharacterized protein</fullName>
    </submittedName>
</protein>
<comment type="caution">
    <text evidence="2">The sequence shown here is derived from an EMBL/GenBank/DDBJ whole genome shotgun (WGS) entry which is preliminary data.</text>
</comment>
<evidence type="ECO:0000313" key="3">
    <source>
        <dbReference type="Proteomes" id="UP000324897"/>
    </source>
</evidence>
<dbReference type="Proteomes" id="UP000324897">
    <property type="component" value="Unassembled WGS sequence"/>
</dbReference>
<gene>
    <name evidence="2" type="ORF">EJB05_51985</name>
</gene>
<feature type="region of interest" description="Disordered" evidence="1">
    <location>
        <begin position="1"/>
        <end position="53"/>
    </location>
</feature>
<dbReference type="Gramene" id="TVU02575">
    <property type="protein sequence ID" value="TVU02575"/>
    <property type="gene ID" value="EJB05_51985"/>
</dbReference>
<dbReference type="EMBL" id="RWGY01000314">
    <property type="protein sequence ID" value="TVU02575.1"/>
    <property type="molecule type" value="Genomic_DNA"/>
</dbReference>
<keyword evidence="3" id="KW-1185">Reference proteome</keyword>
<sequence>MAAPMTNSCGRGERERRRARAYLRGDDGAKGAGGGPRGGGGGEEGGGERERHGVWPSCLARSCDGTRDDGGAAGTRGCYWDSRRLGLRPCGELLHGSRIRSGWILGDRIVHVDWRSVDLSIFPAKCLSLFRQANERKMKC</sequence>